<feature type="compositionally biased region" description="Low complexity" evidence="1">
    <location>
        <begin position="65"/>
        <end position="74"/>
    </location>
</feature>
<proteinExistence type="predicted"/>
<evidence type="ECO:0000313" key="2">
    <source>
        <dbReference type="EMBL" id="BAM05114.1"/>
    </source>
</evidence>
<dbReference type="HOGENOM" id="CLU_2509835_0_0_0"/>
<dbReference type="OrthoDB" id="9996884at2"/>
<dbReference type="KEGG" id="phm:PSMK_29550"/>
<evidence type="ECO:0000256" key="1">
    <source>
        <dbReference type="SAM" id="MobiDB-lite"/>
    </source>
</evidence>
<dbReference type="EMBL" id="AP012338">
    <property type="protein sequence ID" value="BAM05114.1"/>
    <property type="molecule type" value="Genomic_DNA"/>
</dbReference>
<name>I0IIM6_PHYMF</name>
<reference evidence="2 3" key="1">
    <citation type="submission" date="2012-02" db="EMBL/GenBank/DDBJ databases">
        <title>Complete genome sequence of Phycisphaera mikurensis NBRC 102666.</title>
        <authorList>
            <person name="Ankai A."/>
            <person name="Hosoyama A."/>
            <person name="Terui Y."/>
            <person name="Sekine M."/>
            <person name="Fukai R."/>
            <person name="Kato Y."/>
            <person name="Nakamura S."/>
            <person name="Yamada-Narita S."/>
            <person name="Kawakoshi A."/>
            <person name="Fukunaga Y."/>
            <person name="Yamazaki S."/>
            <person name="Fujita N."/>
        </authorList>
    </citation>
    <scope>NUCLEOTIDE SEQUENCE [LARGE SCALE GENOMIC DNA]</scope>
    <source>
        <strain evidence="3">NBRC 102666 / KCTC 22515 / FYK2301M01</strain>
    </source>
</reference>
<accession>I0IIM6</accession>
<keyword evidence="3" id="KW-1185">Reference proteome</keyword>
<protein>
    <submittedName>
        <fullName evidence="2">Uncharacterized protein</fullName>
    </submittedName>
</protein>
<dbReference type="AlphaFoldDB" id="I0IIM6"/>
<dbReference type="RefSeq" id="WP_014438322.1">
    <property type="nucleotide sequence ID" value="NC_017080.1"/>
</dbReference>
<dbReference type="STRING" id="1142394.PSMK_29550"/>
<sequence length="85" mass="9169">MQLQEAINLVRQQFIAEAQPPDGEHADKLKEIRRAYNEAGGSHPAMMSVAHHIWADELVKQNIARAQAAAANQATPPSAEGDASV</sequence>
<dbReference type="Proteomes" id="UP000007881">
    <property type="component" value="Chromosome"/>
</dbReference>
<feature type="region of interest" description="Disordered" evidence="1">
    <location>
        <begin position="65"/>
        <end position="85"/>
    </location>
</feature>
<organism evidence="2 3">
    <name type="scientific">Phycisphaera mikurensis (strain NBRC 102666 / KCTC 22515 / FYK2301M01)</name>
    <dbReference type="NCBI Taxonomy" id="1142394"/>
    <lineage>
        <taxon>Bacteria</taxon>
        <taxon>Pseudomonadati</taxon>
        <taxon>Planctomycetota</taxon>
        <taxon>Phycisphaerae</taxon>
        <taxon>Phycisphaerales</taxon>
        <taxon>Phycisphaeraceae</taxon>
        <taxon>Phycisphaera</taxon>
    </lineage>
</organism>
<evidence type="ECO:0000313" key="3">
    <source>
        <dbReference type="Proteomes" id="UP000007881"/>
    </source>
</evidence>
<gene>
    <name evidence="2" type="ordered locus">PSMK_29550</name>
</gene>